<name>A0A2I2MFC7_9BACT</name>
<evidence type="ECO:0000313" key="2">
    <source>
        <dbReference type="EMBL" id="SOU92411.1"/>
    </source>
</evidence>
<accession>A0A2I2MFC7</accession>
<dbReference type="AlphaFoldDB" id="A0A2I2MFC7"/>
<keyword evidence="1" id="KW-1133">Transmembrane helix</keyword>
<keyword evidence="1" id="KW-0472">Membrane</keyword>
<organism evidence="2">
    <name type="scientific">Leptospirillum ferriphilum</name>
    <dbReference type="NCBI Taxonomy" id="178606"/>
    <lineage>
        <taxon>Bacteria</taxon>
        <taxon>Pseudomonadati</taxon>
        <taxon>Nitrospirota</taxon>
        <taxon>Nitrospiria</taxon>
        <taxon>Nitrospirales</taxon>
        <taxon>Nitrospiraceae</taxon>
        <taxon>Leptospirillum</taxon>
    </lineage>
</organism>
<feature type="transmembrane region" description="Helical" evidence="1">
    <location>
        <begin position="82"/>
        <end position="100"/>
    </location>
</feature>
<keyword evidence="1" id="KW-0812">Transmembrane</keyword>
<proteinExistence type="predicted"/>
<feature type="transmembrane region" description="Helical" evidence="1">
    <location>
        <begin position="124"/>
        <end position="145"/>
    </location>
</feature>
<dbReference type="RefSeq" id="WP_036082485.1">
    <property type="nucleotide sequence ID" value="NZ_JPGK01000005.1"/>
</dbReference>
<feature type="transmembrane region" description="Helical" evidence="1">
    <location>
        <begin position="151"/>
        <end position="172"/>
    </location>
</feature>
<feature type="transmembrane region" description="Helical" evidence="1">
    <location>
        <begin position="20"/>
        <end position="40"/>
    </location>
</feature>
<dbReference type="EMBL" id="LT966316">
    <property type="protein sequence ID" value="SOU92411.1"/>
    <property type="molecule type" value="Genomic_DNA"/>
</dbReference>
<protein>
    <submittedName>
        <fullName evidence="2">Uncharacterized protein</fullName>
    </submittedName>
</protein>
<feature type="transmembrane region" description="Helical" evidence="1">
    <location>
        <begin position="52"/>
        <end position="70"/>
    </location>
</feature>
<sequence>MRTANIDLATSNALASWSGMSHLVSVFCFFFAIAGTIKFFEKNRKYGLARKFLLSIVVILFSVASLLHGSKSYEGDIVLYGWSPLFATVFEWITAIVSYYKTSIHQSFVDIGAVFTPGAANHTILFRSGLSFVYGLSVTVCFLVYYSFSSILINFYDWVIFSGIFLCNKFHADPKTMVWHRMQYASTKSAGVDIKFPSRNRNQ</sequence>
<evidence type="ECO:0000256" key="1">
    <source>
        <dbReference type="SAM" id="Phobius"/>
    </source>
</evidence>
<reference evidence="2" key="1">
    <citation type="submission" date="2017-12" db="EMBL/GenBank/DDBJ databases">
        <authorList>
            <consortium name="SysMetEx"/>
        </authorList>
    </citation>
    <scope>NUCLEOTIDE SEQUENCE</scope>
    <source>
        <strain evidence="2">Pb_238</strain>
    </source>
</reference>
<gene>
    <name evidence="2" type="ORF">LFTS_01038</name>
</gene>